<dbReference type="SUPFAM" id="SSF53901">
    <property type="entry name" value="Thiolase-like"/>
    <property type="match status" value="2"/>
</dbReference>
<dbReference type="Gramene" id="TRITD6Av1G225740.4">
    <property type="protein sequence ID" value="TRITD6Av1G225740.4"/>
    <property type="gene ID" value="TRITD6Av1G225740"/>
</dbReference>
<dbReference type="PANTHER" id="PTHR31561">
    <property type="entry name" value="3-KETOACYL-COA SYNTHASE"/>
    <property type="match status" value="1"/>
</dbReference>
<accession>A0A9R0YCI5</accession>
<protein>
    <recommendedName>
        <fullName evidence="4">3-ketoacyl-CoA synthase</fullName>
        <ecNumber evidence="4">2.3.1.-</ecNumber>
    </recommendedName>
</protein>
<keyword evidence="9" id="KW-1185">Reference proteome</keyword>
<feature type="domain" description="Beta-ketoacyl-[acyl-carrier-protein] synthase III C-terminal" evidence="7">
    <location>
        <begin position="336"/>
        <end position="416"/>
    </location>
</feature>
<evidence type="ECO:0000259" key="6">
    <source>
        <dbReference type="Pfam" id="PF08392"/>
    </source>
</evidence>
<dbReference type="Proteomes" id="UP000324705">
    <property type="component" value="Chromosome 6A"/>
</dbReference>
<dbReference type="GO" id="GO:0016747">
    <property type="term" value="F:acyltransferase activity, transferring groups other than amino-acyl groups"/>
    <property type="evidence" value="ECO:0007669"/>
    <property type="project" value="InterPro"/>
</dbReference>
<dbReference type="CDD" id="cd00831">
    <property type="entry name" value="CHS_like"/>
    <property type="match status" value="1"/>
</dbReference>
<dbReference type="GO" id="GO:0016020">
    <property type="term" value="C:membrane"/>
    <property type="evidence" value="ECO:0007669"/>
    <property type="project" value="InterPro"/>
</dbReference>
<proteinExistence type="inferred from homology"/>
<dbReference type="InterPro" id="IPR012392">
    <property type="entry name" value="3-ktacl-CoA_syn"/>
</dbReference>
<feature type="domain" description="FAE" evidence="6">
    <location>
        <begin position="81"/>
        <end position="318"/>
    </location>
</feature>
<comment type="pathway">
    <text evidence="4">Lipid metabolism; fatty acid biosynthesis.</text>
</comment>
<evidence type="ECO:0000256" key="5">
    <source>
        <dbReference type="SAM" id="Phobius"/>
    </source>
</evidence>
<evidence type="ECO:0000256" key="3">
    <source>
        <dbReference type="ARBA" id="ARBA00023315"/>
    </source>
</evidence>
<evidence type="ECO:0000313" key="9">
    <source>
        <dbReference type="Proteomes" id="UP000324705"/>
    </source>
</evidence>
<keyword evidence="2 4" id="KW-0808">Transferase</keyword>
<dbReference type="InterPro" id="IPR013747">
    <property type="entry name" value="ACP_syn_III_C"/>
</dbReference>
<keyword evidence="5" id="KW-1133">Transmembrane helix</keyword>
<reference evidence="8 9" key="1">
    <citation type="submission" date="2017-09" db="EMBL/GenBank/DDBJ databases">
        <authorList>
            <consortium name="International Durum Wheat Genome Sequencing Consortium (IDWGSC)"/>
            <person name="Milanesi L."/>
        </authorList>
    </citation>
    <scope>NUCLEOTIDE SEQUENCE [LARGE SCALE GENOMIC DNA]</scope>
    <source>
        <strain evidence="9">cv. Svevo</strain>
    </source>
</reference>
<dbReference type="AlphaFoldDB" id="A0A9R0YCI5"/>
<organism evidence="8 9">
    <name type="scientific">Triticum turgidum subsp. durum</name>
    <name type="common">Durum wheat</name>
    <name type="synonym">Triticum durum</name>
    <dbReference type="NCBI Taxonomy" id="4567"/>
    <lineage>
        <taxon>Eukaryota</taxon>
        <taxon>Viridiplantae</taxon>
        <taxon>Streptophyta</taxon>
        <taxon>Embryophyta</taxon>
        <taxon>Tracheophyta</taxon>
        <taxon>Spermatophyta</taxon>
        <taxon>Magnoliopsida</taxon>
        <taxon>Liliopsida</taxon>
        <taxon>Poales</taxon>
        <taxon>Poaceae</taxon>
        <taxon>BOP clade</taxon>
        <taxon>Pooideae</taxon>
        <taxon>Triticodae</taxon>
        <taxon>Triticeae</taxon>
        <taxon>Triticinae</taxon>
        <taxon>Triticum</taxon>
    </lineage>
</organism>
<keyword evidence="5" id="KW-0472">Membrane</keyword>
<dbReference type="Pfam" id="PF08541">
    <property type="entry name" value="ACP_syn_III_C"/>
    <property type="match status" value="1"/>
</dbReference>
<keyword evidence="3 4" id="KW-0012">Acyltransferase</keyword>
<evidence type="ECO:0000256" key="1">
    <source>
        <dbReference type="ARBA" id="ARBA00005531"/>
    </source>
</evidence>
<dbReference type="GO" id="GO:0006633">
    <property type="term" value="P:fatty acid biosynthetic process"/>
    <property type="evidence" value="ECO:0007669"/>
    <property type="project" value="InterPro"/>
</dbReference>
<dbReference type="PIRSF" id="PIRSF036417">
    <property type="entry name" value="3-ktacl-CoA_syn"/>
    <property type="match status" value="1"/>
</dbReference>
<dbReference type="Gene3D" id="3.40.47.10">
    <property type="match status" value="2"/>
</dbReference>
<keyword evidence="5" id="KW-0812">Transmembrane</keyword>
<feature type="transmembrane region" description="Helical" evidence="5">
    <location>
        <begin position="21"/>
        <end position="41"/>
    </location>
</feature>
<dbReference type="InterPro" id="IPR013601">
    <property type="entry name" value="FAE1_typ3_polyketide_synth"/>
</dbReference>
<dbReference type="EC" id="2.3.1.-" evidence="4"/>
<evidence type="ECO:0000256" key="2">
    <source>
        <dbReference type="ARBA" id="ARBA00022679"/>
    </source>
</evidence>
<evidence type="ECO:0000313" key="8">
    <source>
        <dbReference type="EMBL" id="VAI52122.1"/>
    </source>
</evidence>
<dbReference type="EMBL" id="LT934121">
    <property type="protein sequence ID" value="VAI52122.1"/>
    <property type="molecule type" value="Genomic_DNA"/>
</dbReference>
<comment type="similarity">
    <text evidence="1 4">Belongs to the thiolase-like superfamily. Chalcone/stilbene synthases family.</text>
</comment>
<name>A0A9R0YCI5_TRITD</name>
<evidence type="ECO:0000256" key="4">
    <source>
        <dbReference type="PIRNR" id="PIRNR036417"/>
    </source>
</evidence>
<dbReference type="Pfam" id="PF08392">
    <property type="entry name" value="FAE1_CUT1_RppA"/>
    <property type="match status" value="1"/>
</dbReference>
<gene>
    <name evidence="8" type="ORF">TRITD_6Av1G225740</name>
</gene>
<dbReference type="InterPro" id="IPR016039">
    <property type="entry name" value="Thiolase-like"/>
</dbReference>
<sequence length="455" mass="50789">MEYRQLVRTVKQATRNHAGLMYHRLVSHIPHMLVVTVLVVVAPQLSTLTPEKARALWNTAVNAPALAMACWAAALAAYTYASSRPQPVYLVDLAGYKPPVELEASRAKTIVHFSRCGRFSEQSMAFQKRMLERSGLGEATHFPMSLIRLPVDMCDRTAMEESHAVIFGVVDEVLRKTGVDAGDVGVLIFNSSLLSPTPSFTSLIVNRYRFRDDVVTHNLSGMGCSAGIIAIDLAKRLLQVHRNTYALVVSTENITLNAYMGNNRPMLVTNTLFRVGGAAILLTNRAGDRARSKYQLIHTVRTHRGAHDQSYGCVTQEKVFRAQVKAYLPDFKLALEHFCIHAGGRGVLDELENSLKLSPWHMEPSRMTLYRFGNTSSSSLWYELAYCEAKRRIKKGDRVWQIAFGSGFKCNSAVWRALRTIDDAGESPWTQDVHVLPVDVPKVVPIDETSYQVPI</sequence>
<evidence type="ECO:0000259" key="7">
    <source>
        <dbReference type="Pfam" id="PF08541"/>
    </source>
</evidence>